<evidence type="ECO:0000256" key="2">
    <source>
        <dbReference type="SAM" id="Phobius"/>
    </source>
</evidence>
<name>A0A2K2CTZ5_BRADI</name>
<evidence type="ECO:0000313" key="4">
    <source>
        <dbReference type="EnsemblPlants" id="PNT65503"/>
    </source>
</evidence>
<organism evidence="3">
    <name type="scientific">Brachypodium distachyon</name>
    <name type="common">Purple false brome</name>
    <name type="synonym">Trachynia distachya</name>
    <dbReference type="NCBI Taxonomy" id="15368"/>
    <lineage>
        <taxon>Eukaryota</taxon>
        <taxon>Viridiplantae</taxon>
        <taxon>Streptophyta</taxon>
        <taxon>Embryophyta</taxon>
        <taxon>Tracheophyta</taxon>
        <taxon>Spermatophyta</taxon>
        <taxon>Magnoliopsida</taxon>
        <taxon>Liliopsida</taxon>
        <taxon>Poales</taxon>
        <taxon>Poaceae</taxon>
        <taxon>BOP clade</taxon>
        <taxon>Pooideae</taxon>
        <taxon>Stipodae</taxon>
        <taxon>Brachypodieae</taxon>
        <taxon>Brachypodium</taxon>
    </lineage>
</organism>
<feature type="region of interest" description="Disordered" evidence="1">
    <location>
        <begin position="138"/>
        <end position="161"/>
    </location>
</feature>
<gene>
    <name evidence="3" type="ORF">BRADI_4g43360v3</name>
</gene>
<keyword evidence="2" id="KW-0812">Transmembrane</keyword>
<feature type="transmembrane region" description="Helical" evidence="2">
    <location>
        <begin position="218"/>
        <end position="240"/>
    </location>
</feature>
<dbReference type="InParanoid" id="A0A2K2CTZ5"/>
<protein>
    <submittedName>
        <fullName evidence="3 4">Uncharacterized protein</fullName>
    </submittedName>
</protein>
<dbReference type="Proteomes" id="UP000008810">
    <property type="component" value="Chromosome 4"/>
</dbReference>
<evidence type="ECO:0000313" key="3">
    <source>
        <dbReference type="EMBL" id="PNT65503.1"/>
    </source>
</evidence>
<sequence length="258" mass="28094">MAGLVLLPESAWRAHAGLVGEARREDREQQQKLAPLLRFPFHGRRLLIPLCVPLEHLILEPPRRALLHLLPCRFSCHDDDALDADVEEHRHSEEGDVHGCGHLPAAPCGVGAHEAKQVQDDGGLQRVVLDPLSSEYAAQEEYEDDQRGNEGGGVAVEEDQVSPGIRDVEDRVTGEVMGTTIGGVVLPDASRRVQSGLVCDTRRKNAEQEQVLVRFQEYLVGVVIGALGCSAFLLLVDSVLRSPQLQGKERTAATSATT</sequence>
<keyword evidence="5" id="KW-1185">Reference proteome</keyword>
<dbReference type="EMBL" id="CM000883">
    <property type="protein sequence ID" value="PNT65503.1"/>
    <property type="molecule type" value="Genomic_DNA"/>
</dbReference>
<accession>A0A2K2CTZ5</accession>
<dbReference type="ExpressionAtlas" id="A0A2K2CTZ5">
    <property type="expression patterns" value="baseline and differential"/>
</dbReference>
<reference evidence="3 4" key="1">
    <citation type="journal article" date="2010" name="Nature">
        <title>Genome sequencing and analysis of the model grass Brachypodium distachyon.</title>
        <authorList>
            <consortium name="International Brachypodium Initiative"/>
        </authorList>
    </citation>
    <scope>NUCLEOTIDE SEQUENCE [LARGE SCALE GENOMIC DNA]</scope>
    <source>
        <strain evidence="3 4">Bd21</strain>
    </source>
</reference>
<reference evidence="4" key="3">
    <citation type="submission" date="2018-08" db="UniProtKB">
        <authorList>
            <consortium name="EnsemblPlants"/>
        </authorList>
    </citation>
    <scope>IDENTIFICATION</scope>
    <source>
        <strain evidence="4">cv. Bd21</strain>
    </source>
</reference>
<evidence type="ECO:0000256" key="1">
    <source>
        <dbReference type="SAM" id="MobiDB-lite"/>
    </source>
</evidence>
<dbReference type="AlphaFoldDB" id="A0A2K2CTZ5"/>
<keyword evidence="2" id="KW-1133">Transmembrane helix</keyword>
<evidence type="ECO:0000313" key="5">
    <source>
        <dbReference type="Proteomes" id="UP000008810"/>
    </source>
</evidence>
<dbReference type="FunCoup" id="A0A2K2CTZ5">
    <property type="interactions" value="252"/>
</dbReference>
<proteinExistence type="predicted"/>
<keyword evidence="2" id="KW-0472">Membrane</keyword>
<dbReference type="EnsemblPlants" id="PNT65503">
    <property type="protein sequence ID" value="PNT65503"/>
    <property type="gene ID" value="BRADI_4g43360v3"/>
</dbReference>
<dbReference type="Gramene" id="PNT65503">
    <property type="protein sequence ID" value="PNT65503"/>
    <property type="gene ID" value="BRADI_4g43360v3"/>
</dbReference>
<reference evidence="3" key="2">
    <citation type="submission" date="2017-06" db="EMBL/GenBank/DDBJ databases">
        <title>WGS assembly of Brachypodium distachyon.</title>
        <authorList>
            <consortium name="The International Brachypodium Initiative"/>
            <person name="Lucas S."/>
            <person name="Harmon-Smith M."/>
            <person name="Lail K."/>
            <person name="Tice H."/>
            <person name="Grimwood J."/>
            <person name="Bruce D."/>
            <person name="Barry K."/>
            <person name="Shu S."/>
            <person name="Lindquist E."/>
            <person name="Wang M."/>
            <person name="Pitluck S."/>
            <person name="Vogel J.P."/>
            <person name="Garvin D.F."/>
            <person name="Mockler T.C."/>
            <person name="Schmutz J."/>
            <person name="Rokhsar D."/>
            <person name="Bevan M.W."/>
        </authorList>
    </citation>
    <scope>NUCLEOTIDE SEQUENCE</scope>
    <source>
        <strain evidence="3">Bd21</strain>
    </source>
</reference>